<sequence>MGVEADLLAAARQAGVEHVVLVSSISVQTHPHLREAAENRAGERLVEDSGLGWTILRPTQFASNALRWAEGVREHGSVRVPFADIGLPAVHPADIAAVAAAALTGPGHDGRTYALTGPARITPREQVAAIAEASGRPVALVEITRAEAHRRMAAFLGDQTAAAVLDLTGGDVNDELARVRDTVSQVTGAPARTFRQWAQENAAAFRPATS</sequence>
<name>A0ABP4AJ61_9ACTN</name>
<dbReference type="EMBL" id="BAAAHQ010000023">
    <property type="protein sequence ID" value="GAA0935726.1"/>
    <property type="molecule type" value="Genomic_DNA"/>
</dbReference>
<dbReference type="Gene3D" id="3.90.25.10">
    <property type="entry name" value="UDP-galactose 4-epimerase, domain 1"/>
    <property type="match status" value="1"/>
</dbReference>
<organism evidence="2 3">
    <name type="scientific">Nonomuraea longicatena</name>
    <dbReference type="NCBI Taxonomy" id="83682"/>
    <lineage>
        <taxon>Bacteria</taxon>
        <taxon>Bacillati</taxon>
        <taxon>Actinomycetota</taxon>
        <taxon>Actinomycetes</taxon>
        <taxon>Streptosporangiales</taxon>
        <taxon>Streptosporangiaceae</taxon>
        <taxon>Nonomuraea</taxon>
    </lineage>
</organism>
<dbReference type="PANTHER" id="PTHR43162:SF1">
    <property type="entry name" value="PRESTALK A DIFFERENTIATION PROTEIN A"/>
    <property type="match status" value="1"/>
</dbReference>
<dbReference type="Gene3D" id="3.40.50.720">
    <property type="entry name" value="NAD(P)-binding Rossmann-like Domain"/>
    <property type="match status" value="1"/>
</dbReference>
<feature type="domain" description="NAD(P)-binding" evidence="1">
    <location>
        <begin position="7"/>
        <end position="105"/>
    </location>
</feature>
<dbReference type="InterPro" id="IPR016040">
    <property type="entry name" value="NAD(P)-bd_dom"/>
</dbReference>
<gene>
    <name evidence="2" type="ORF">GCM10009560_43990</name>
</gene>
<dbReference type="InterPro" id="IPR036291">
    <property type="entry name" value="NAD(P)-bd_dom_sf"/>
</dbReference>
<protein>
    <recommendedName>
        <fullName evidence="1">NAD(P)-binding domain-containing protein</fullName>
    </recommendedName>
</protein>
<accession>A0ABP4AJ61</accession>
<comment type="caution">
    <text evidence="2">The sequence shown here is derived from an EMBL/GenBank/DDBJ whole genome shotgun (WGS) entry which is preliminary data.</text>
</comment>
<keyword evidence="3" id="KW-1185">Reference proteome</keyword>
<dbReference type="PANTHER" id="PTHR43162">
    <property type="match status" value="1"/>
</dbReference>
<dbReference type="SUPFAM" id="SSF51735">
    <property type="entry name" value="NAD(P)-binding Rossmann-fold domains"/>
    <property type="match status" value="1"/>
</dbReference>
<dbReference type="Pfam" id="PF13460">
    <property type="entry name" value="NAD_binding_10"/>
    <property type="match status" value="1"/>
</dbReference>
<evidence type="ECO:0000313" key="2">
    <source>
        <dbReference type="EMBL" id="GAA0935726.1"/>
    </source>
</evidence>
<dbReference type="InterPro" id="IPR051604">
    <property type="entry name" value="Ergot_Alk_Oxidoreductase"/>
</dbReference>
<dbReference type="Proteomes" id="UP001501578">
    <property type="component" value="Unassembled WGS sequence"/>
</dbReference>
<evidence type="ECO:0000313" key="3">
    <source>
        <dbReference type="Proteomes" id="UP001501578"/>
    </source>
</evidence>
<reference evidence="3" key="1">
    <citation type="journal article" date="2019" name="Int. J. Syst. Evol. Microbiol.">
        <title>The Global Catalogue of Microorganisms (GCM) 10K type strain sequencing project: providing services to taxonomists for standard genome sequencing and annotation.</title>
        <authorList>
            <consortium name="The Broad Institute Genomics Platform"/>
            <consortium name="The Broad Institute Genome Sequencing Center for Infectious Disease"/>
            <person name="Wu L."/>
            <person name="Ma J."/>
        </authorList>
    </citation>
    <scope>NUCLEOTIDE SEQUENCE [LARGE SCALE GENOMIC DNA]</scope>
    <source>
        <strain evidence="3">JCM 11136</strain>
    </source>
</reference>
<proteinExistence type="predicted"/>
<evidence type="ECO:0000259" key="1">
    <source>
        <dbReference type="Pfam" id="PF13460"/>
    </source>
</evidence>